<dbReference type="EMBL" id="CP009458">
    <property type="protein sequence ID" value="AIR63503.1"/>
    <property type="molecule type" value="Genomic_DNA"/>
</dbReference>
<name>A0AAN0S8H0_9ENTR</name>
<sequence length="99" mass="11274">MANAAMHHRACAHDAGFKRDVERGIQQTVILQYQPALAQRHDLRVRRRIVATYRAIPAFTYDLIIVYQHRTDGHFPFIPGSLSEGQSVAHPVFMGKFCV</sequence>
<dbReference type="KEGG" id="cem:LH23_00055"/>
<dbReference type="AlphaFoldDB" id="A0AAN0S8H0"/>
<organism evidence="2 3">
    <name type="scientific">Cedecea neteri</name>
    <dbReference type="NCBI Taxonomy" id="158822"/>
    <lineage>
        <taxon>Bacteria</taxon>
        <taxon>Pseudomonadati</taxon>
        <taxon>Pseudomonadota</taxon>
        <taxon>Gammaproteobacteria</taxon>
        <taxon>Enterobacterales</taxon>
        <taxon>Enterobacteriaceae</taxon>
        <taxon>Cedecea</taxon>
    </lineage>
</organism>
<reference evidence="2 3" key="1">
    <citation type="submission" date="2014-09" db="EMBL/GenBank/DDBJ databases">
        <authorList>
            <person name="Chan K.-G."/>
        </authorList>
    </citation>
    <scope>NUCLEOTIDE SEQUENCE [LARGE SCALE GENOMIC DNA]</scope>
    <source>
        <strain evidence="2 3">M006</strain>
    </source>
</reference>
<dbReference type="Proteomes" id="UP000029516">
    <property type="component" value="Chromosome"/>
</dbReference>
<dbReference type="KEGG" id="cem:LH23_23390"/>
<evidence type="ECO:0000313" key="3">
    <source>
        <dbReference type="Proteomes" id="UP000029516"/>
    </source>
</evidence>
<dbReference type="EMBL" id="CP009458">
    <property type="protein sequence ID" value="AIR59103.1"/>
    <property type="molecule type" value="Genomic_DNA"/>
</dbReference>
<evidence type="ECO:0000313" key="1">
    <source>
        <dbReference type="EMBL" id="AIR59103.1"/>
    </source>
</evidence>
<gene>
    <name evidence="1" type="ORF">LH23_00055</name>
    <name evidence="2" type="ORF">LH23_23390</name>
</gene>
<evidence type="ECO:0000313" key="2">
    <source>
        <dbReference type="EMBL" id="AIR63503.1"/>
    </source>
</evidence>
<protein>
    <submittedName>
        <fullName evidence="2">Uncharacterized protein</fullName>
    </submittedName>
</protein>
<accession>A0AAN0S8H0</accession>
<proteinExistence type="predicted"/>